<dbReference type="PANTHER" id="PTHR23411">
    <property type="entry name" value="TAPASIN"/>
    <property type="match status" value="1"/>
</dbReference>
<dbReference type="InterPro" id="IPR050380">
    <property type="entry name" value="Immune_Resp_Modulators"/>
</dbReference>
<dbReference type="Proteomes" id="UP000694569">
    <property type="component" value="Unplaced"/>
</dbReference>
<dbReference type="Ensembl" id="ENSLLET00000032094.1">
    <property type="protein sequence ID" value="ENSLLEP00000030907.1"/>
    <property type="gene ID" value="ENSLLEG00000019490.1"/>
</dbReference>
<reference evidence="5" key="1">
    <citation type="submission" date="2025-08" db="UniProtKB">
        <authorList>
            <consortium name="Ensembl"/>
        </authorList>
    </citation>
    <scope>IDENTIFICATION</scope>
</reference>
<feature type="domain" description="Ig-like" evidence="4">
    <location>
        <begin position="290"/>
        <end position="395"/>
    </location>
</feature>
<dbReference type="PROSITE" id="PS50835">
    <property type="entry name" value="IG_LIKE"/>
    <property type="match status" value="3"/>
</dbReference>
<dbReference type="InterPro" id="IPR003597">
    <property type="entry name" value="Ig_C1-set"/>
</dbReference>
<evidence type="ECO:0000313" key="6">
    <source>
        <dbReference type="Proteomes" id="UP000694569"/>
    </source>
</evidence>
<dbReference type="InterPro" id="IPR013106">
    <property type="entry name" value="Ig_V-set"/>
</dbReference>
<keyword evidence="2" id="KW-1133">Transmembrane helix</keyword>
<dbReference type="PROSITE" id="PS00290">
    <property type="entry name" value="IG_MHC"/>
    <property type="match status" value="1"/>
</dbReference>
<dbReference type="CDD" id="cd00098">
    <property type="entry name" value="IgC1"/>
    <property type="match status" value="2"/>
</dbReference>
<dbReference type="InterPro" id="IPR003599">
    <property type="entry name" value="Ig_sub"/>
</dbReference>
<keyword evidence="1" id="KW-0393">Immunoglobulin domain</keyword>
<dbReference type="FunFam" id="2.60.40.10:FF:001774">
    <property type="entry name" value="Uncharacterized LOC100216153"/>
    <property type="match status" value="1"/>
</dbReference>
<feature type="signal peptide" evidence="3">
    <location>
        <begin position="1"/>
        <end position="20"/>
    </location>
</feature>
<dbReference type="SMART" id="SM00409">
    <property type="entry name" value="IG"/>
    <property type="match status" value="3"/>
</dbReference>
<keyword evidence="3" id="KW-0732">Signal</keyword>
<dbReference type="InterPro" id="IPR013783">
    <property type="entry name" value="Ig-like_fold"/>
</dbReference>
<evidence type="ECO:0000256" key="3">
    <source>
        <dbReference type="SAM" id="SignalP"/>
    </source>
</evidence>
<evidence type="ECO:0000313" key="5">
    <source>
        <dbReference type="Ensembl" id="ENSLLEP00000030907.1"/>
    </source>
</evidence>
<dbReference type="InterPro" id="IPR007110">
    <property type="entry name" value="Ig-like_dom"/>
</dbReference>
<protein>
    <recommendedName>
        <fullName evidence="4">Ig-like domain-containing protein</fullName>
    </recommendedName>
</protein>
<keyword evidence="2" id="KW-0812">Transmembrane</keyword>
<feature type="chain" id="PRO_5034067009" description="Ig-like domain-containing protein" evidence="3">
    <location>
        <begin position="21"/>
        <end position="525"/>
    </location>
</feature>
<reference evidence="5" key="2">
    <citation type="submission" date="2025-09" db="UniProtKB">
        <authorList>
            <consortium name="Ensembl"/>
        </authorList>
    </citation>
    <scope>IDENTIFICATION</scope>
</reference>
<feature type="domain" description="Ig-like" evidence="4">
    <location>
        <begin position="131"/>
        <end position="221"/>
    </location>
</feature>
<dbReference type="SMART" id="SM00406">
    <property type="entry name" value="IGv"/>
    <property type="match status" value="2"/>
</dbReference>
<proteinExistence type="predicted"/>
<dbReference type="GeneTree" id="ENSGT00940000163371"/>
<organism evidence="5 6">
    <name type="scientific">Leptobrachium leishanense</name>
    <name type="common">Leishan spiny toad</name>
    <dbReference type="NCBI Taxonomy" id="445787"/>
    <lineage>
        <taxon>Eukaryota</taxon>
        <taxon>Metazoa</taxon>
        <taxon>Chordata</taxon>
        <taxon>Craniata</taxon>
        <taxon>Vertebrata</taxon>
        <taxon>Euteleostomi</taxon>
        <taxon>Amphibia</taxon>
        <taxon>Batrachia</taxon>
        <taxon>Anura</taxon>
        <taxon>Pelobatoidea</taxon>
        <taxon>Megophryidae</taxon>
        <taxon>Leptobrachium</taxon>
    </lineage>
</organism>
<dbReference type="InterPro" id="IPR036179">
    <property type="entry name" value="Ig-like_dom_sf"/>
</dbReference>
<dbReference type="OrthoDB" id="10043043at2759"/>
<dbReference type="SUPFAM" id="SSF48726">
    <property type="entry name" value="Immunoglobulin"/>
    <property type="match status" value="4"/>
</dbReference>
<name>A0A8C5Q245_9ANUR</name>
<dbReference type="Pfam" id="PF07686">
    <property type="entry name" value="V-set"/>
    <property type="match status" value="1"/>
</dbReference>
<dbReference type="Pfam" id="PF07654">
    <property type="entry name" value="C1-set"/>
    <property type="match status" value="3"/>
</dbReference>
<feature type="domain" description="Ig-like" evidence="4">
    <location>
        <begin position="35"/>
        <end position="126"/>
    </location>
</feature>
<evidence type="ECO:0000259" key="4">
    <source>
        <dbReference type="PROSITE" id="PS50835"/>
    </source>
</evidence>
<accession>A0A8C5Q245</accession>
<keyword evidence="6" id="KW-1185">Reference proteome</keyword>
<dbReference type="Gene3D" id="2.60.40.10">
    <property type="entry name" value="Immunoglobulins"/>
    <property type="match status" value="4"/>
</dbReference>
<dbReference type="SMART" id="SM00407">
    <property type="entry name" value="IGc1"/>
    <property type="match status" value="2"/>
</dbReference>
<dbReference type="AlphaFoldDB" id="A0A8C5Q245"/>
<keyword evidence="2" id="KW-0472">Membrane</keyword>
<sequence length="525" mass="58380">MKTDFWILVLFLLQLQTCSGLELTVPSNPKTGMAGSSVRVPCIFSFEFKQAKPNLLLIRWMFAGKVLLMFSNKEVTSYGRATLNTQAAMNGDASLLLSDLKVEDEGTYICSVDYNGEIVEKEVELRVEASPSVKVSRSSSKAGDKIHLDCLVEGFYPKEIKVTWHRNGESIKHNVIMGEPVRDENGTYDVNSTLIVNPDNIKKDDVAECRVEHASLGTPIEEFFIMTQIGRKRNSFTLVAVSAAIVFIVMALCHGVYWALCRRLKSKSTTSDEESTIPAGQPEAEPSKCPKMRKIIVPPLINGTTARLQCTISGYSPGNLNVSWLWMKPGSSQLLPVSPSENKTATVEVTRQKDKSYTCTACLTIDVSVIGKHSAQYICQVEHPTLGKPLQKTTEKLHVKGIPVINVMQATKNKTTYLTAVIAGIYPNAVNVTWSQMKDEKYVNYKETDIKNKSSANRDGTFNIKSRCKDKQSRDKKSKYFKVTVTHTSLESPIERTILREEGVYNLLTDNGKMVLPAAPLMENS</sequence>
<evidence type="ECO:0000256" key="2">
    <source>
        <dbReference type="SAM" id="Phobius"/>
    </source>
</evidence>
<evidence type="ECO:0000256" key="1">
    <source>
        <dbReference type="ARBA" id="ARBA00023319"/>
    </source>
</evidence>
<feature type="transmembrane region" description="Helical" evidence="2">
    <location>
        <begin position="236"/>
        <end position="260"/>
    </location>
</feature>
<dbReference type="InterPro" id="IPR003006">
    <property type="entry name" value="Ig/MHC_CS"/>
</dbReference>